<organism evidence="1 2">
    <name type="scientific">Nocardioides panaciterrulae</name>
    <dbReference type="NCBI Taxonomy" id="661492"/>
    <lineage>
        <taxon>Bacteria</taxon>
        <taxon>Bacillati</taxon>
        <taxon>Actinomycetota</taxon>
        <taxon>Actinomycetes</taxon>
        <taxon>Propionibacteriales</taxon>
        <taxon>Nocardioidaceae</taxon>
        <taxon>Nocardioides</taxon>
    </lineage>
</organism>
<dbReference type="Proteomes" id="UP000535511">
    <property type="component" value="Unassembled WGS sequence"/>
</dbReference>
<accession>A0A7Y9E333</accession>
<dbReference type="EMBL" id="JACCBG010000001">
    <property type="protein sequence ID" value="NYD40037.1"/>
    <property type="molecule type" value="Genomic_DNA"/>
</dbReference>
<evidence type="ECO:0008006" key="3">
    <source>
        <dbReference type="Google" id="ProtNLM"/>
    </source>
</evidence>
<evidence type="ECO:0000313" key="1">
    <source>
        <dbReference type="EMBL" id="NYD40037.1"/>
    </source>
</evidence>
<reference evidence="1 2" key="1">
    <citation type="submission" date="2020-07" db="EMBL/GenBank/DDBJ databases">
        <title>Sequencing the genomes of 1000 actinobacteria strains.</title>
        <authorList>
            <person name="Klenk H.-P."/>
        </authorList>
    </citation>
    <scope>NUCLEOTIDE SEQUENCE [LARGE SCALE GENOMIC DNA]</scope>
    <source>
        <strain evidence="1 2">DSM 21350</strain>
    </source>
</reference>
<evidence type="ECO:0000313" key="2">
    <source>
        <dbReference type="Proteomes" id="UP000535511"/>
    </source>
</evidence>
<dbReference type="AlphaFoldDB" id="A0A7Y9E333"/>
<sequence>MTEEPVTDNEFAQVVGVCWSEHKVLTATGVTSQTLAAWRKTGRILGLQTSDGTRLYPVDQFVQRADAVEVRPALLPVLGALRSFDPWAVAVLLHTPAPELDDASPLGWLTDGGAPEVLARLADTVAQEWAAGTPPQGSLGEHYNVATDPVSGLTVVSLGRPVSAVEVAEALDDD</sequence>
<name>A0A7Y9E333_9ACTN</name>
<proteinExistence type="predicted"/>
<comment type="caution">
    <text evidence="1">The sequence shown here is derived from an EMBL/GenBank/DDBJ whole genome shotgun (WGS) entry which is preliminary data.</text>
</comment>
<keyword evidence="2" id="KW-1185">Reference proteome</keyword>
<gene>
    <name evidence="1" type="ORF">BJZ21_000120</name>
</gene>
<protein>
    <recommendedName>
        <fullName evidence="3">Rv2175c C-terminal domain-containing protein</fullName>
    </recommendedName>
</protein>
<dbReference type="RefSeq" id="WP_179661975.1">
    <property type="nucleotide sequence ID" value="NZ_JACCBG010000001.1"/>
</dbReference>